<evidence type="ECO:0000256" key="2">
    <source>
        <dbReference type="SAM" id="Phobius"/>
    </source>
</evidence>
<keyword evidence="2" id="KW-1133">Transmembrane helix</keyword>
<feature type="region of interest" description="Disordered" evidence="1">
    <location>
        <begin position="94"/>
        <end position="114"/>
    </location>
</feature>
<dbReference type="AlphaFoldDB" id="A0A239NEZ4"/>
<keyword evidence="2" id="KW-0812">Transmembrane</keyword>
<protein>
    <submittedName>
        <fullName evidence="3">Uncharacterized protein</fullName>
    </submittedName>
</protein>
<proteinExistence type="predicted"/>
<dbReference type="EMBL" id="FZOD01000056">
    <property type="protein sequence ID" value="SNT53435.1"/>
    <property type="molecule type" value="Genomic_DNA"/>
</dbReference>
<sequence>MSPNFFDVLLAILPLAAFGNALYRAALNPANSARIFRTAFLASGVVLLILALIGSVRLLGRFFATTSDTLDIAVKAGFGMMLGALVCAMIERKDRASGGGTRLQDDRHDQSKGS</sequence>
<accession>A0A239NEZ4</accession>
<evidence type="ECO:0000313" key="4">
    <source>
        <dbReference type="Proteomes" id="UP000198282"/>
    </source>
</evidence>
<feature type="transmembrane region" description="Helical" evidence="2">
    <location>
        <begin position="72"/>
        <end position="90"/>
    </location>
</feature>
<reference evidence="3 4" key="1">
    <citation type="submission" date="2017-06" db="EMBL/GenBank/DDBJ databases">
        <authorList>
            <person name="Kim H.J."/>
            <person name="Triplett B.A."/>
        </authorList>
    </citation>
    <scope>NUCLEOTIDE SEQUENCE [LARGE SCALE GENOMIC DNA]</scope>
    <source>
        <strain evidence="3 4">CGMCC 4.2132</strain>
    </source>
</reference>
<feature type="transmembrane region" description="Helical" evidence="2">
    <location>
        <begin position="39"/>
        <end position="60"/>
    </location>
</feature>
<keyword evidence="4" id="KW-1185">Reference proteome</keyword>
<name>A0A239NEZ4_9ACTN</name>
<evidence type="ECO:0000313" key="3">
    <source>
        <dbReference type="EMBL" id="SNT53435.1"/>
    </source>
</evidence>
<feature type="transmembrane region" description="Helical" evidence="2">
    <location>
        <begin position="6"/>
        <end position="27"/>
    </location>
</feature>
<gene>
    <name evidence="3" type="ORF">SAMN05216276_105641</name>
</gene>
<organism evidence="3 4">
    <name type="scientific">Streptosporangium subroseum</name>
    <dbReference type="NCBI Taxonomy" id="106412"/>
    <lineage>
        <taxon>Bacteria</taxon>
        <taxon>Bacillati</taxon>
        <taxon>Actinomycetota</taxon>
        <taxon>Actinomycetes</taxon>
        <taxon>Streptosporangiales</taxon>
        <taxon>Streptosporangiaceae</taxon>
        <taxon>Streptosporangium</taxon>
    </lineage>
</organism>
<keyword evidence="2" id="KW-0472">Membrane</keyword>
<evidence type="ECO:0000256" key="1">
    <source>
        <dbReference type="SAM" id="MobiDB-lite"/>
    </source>
</evidence>
<dbReference type="Proteomes" id="UP000198282">
    <property type="component" value="Unassembled WGS sequence"/>
</dbReference>
<dbReference type="RefSeq" id="WP_089211972.1">
    <property type="nucleotide sequence ID" value="NZ_FZOD01000056.1"/>
</dbReference>
<feature type="compositionally biased region" description="Basic and acidic residues" evidence="1">
    <location>
        <begin position="103"/>
        <end position="114"/>
    </location>
</feature>